<dbReference type="RefSeq" id="WP_048515279.1">
    <property type="nucleotide sequence ID" value="NZ_FUXD01000013.1"/>
</dbReference>
<evidence type="ECO:0008006" key="5">
    <source>
        <dbReference type="Google" id="ProtNLM"/>
    </source>
</evidence>
<evidence type="ECO:0000313" key="4">
    <source>
        <dbReference type="Proteomes" id="UP000036503"/>
    </source>
</evidence>
<comment type="caution">
    <text evidence="3">The sequence shown here is derived from an EMBL/GenBank/DDBJ whole genome shotgun (WGS) entry which is preliminary data.</text>
</comment>
<sequence>MNRIWVPFAVSLFWFFAAVPLSQAEDYTLWNDPDYSFHTVKKIYLSEIDTSPAGIQSPVKEHQLKEDFYEKADKIETAQLQKDPIAPPEPSALPTETESRSPAVSALHTSAERTQVVTSDPAGMQEDTDIPPIADMPDLSKQTAAPAAALTALPAKVRNSQSDLYVTAQVLLYRSGTGLIPAHTDWKSYQVHDVYYDRDGHPHFFTRTVNYPVYVPDTYVPTAAVAVRFYVYDVKTGRVVSSSEDDRLRSASSDLRGVYNRIIDRFFKNFKKQIDP</sequence>
<feature type="signal peptide" evidence="2">
    <location>
        <begin position="1"/>
        <end position="24"/>
    </location>
</feature>
<reference evidence="3 4" key="1">
    <citation type="submission" date="2015-06" db="EMBL/GenBank/DDBJ databases">
        <title>Draft genome sequence of beer spoilage bacterium Megasphaera cerevisiae type strain 20462.</title>
        <authorList>
            <person name="Kutumbaka K."/>
            <person name="Pasmowitz J."/>
            <person name="Mategko J."/>
            <person name="Reyes D."/>
            <person name="Friedrich A."/>
            <person name="Han S."/>
            <person name="Martens-Habbena W."/>
            <person name="Neal-McKinney J."/>
            <person name="Janagama H.K."/>
            <person name="Nadala C."/>
            <person name="Samadpour M."/>
        </authorList>
    </citation>
    <scope>NUCLEOTIDE SEQUENCE [LARGE SCALE GENOMIC DNA]</scope>
    <source>
        <strain evidence="3 4">DSM 20462</strain>
    </source>
</reference>
<gene>
    <name evidence="3" type="ORF">AB840_13010</name>
</gene>
<accession>A0A0J6WSS6</accession>
<dbReference type="PATRIC" id="fig|1122219.3.peg.2696"/>
<proteinExistence type="predicted"/>
<keyword evidence="4" id="KW-1185">Reference proteome</keyword>
<feature type="region of interest" description="Disordered" evidence="1">
    <location>
        <begin position="79"/>
        <end position="114"/>
    </location>
</feature>
<dbReference type="EMBL" id="LEKT01000058">
    <property type="protein sequence ID" value="KMO85539.1"/>
    <property type="molecule type" value="Genomic_DNA"/>
</dbReference>
<dbReference type="AlphaFoldDB" id="A0A0J6WSS6"/>
<name>A0A0J6WSS6_9FIRM</name>
<organism evidence="3 4">
    <name type="scientific">Megasphaera cerevisiae DSM 20462</name>
    <dbReference type="NCBI Taxonomy" id="1122219"/>
    <lineage>
        <taxon>Bacteria</taxon>
        <taxon>Bacillati</taxon>
        <taxon>Bacillota</taxon>
        <taxon>Negativicutes</taxon>
        <taxon>Veillonellales</taxon>
        <taxon>Veillonellaceae</taxon>
        <taxon>Megasphaera</taxon>
    </lineage>
</organism>
<feature type="chain" id="PRO_5038728513" description="DUF4136 domain-containing protein" evidence="2">
    <location>
        <begin position="25"/>
        <end position="276"/>
    </location>
</feature>
<keyword evidence="2" id="KW-0732">Signal</keyword>
<dbReference type="OrthoDB" id="1665130at2"/>
<evidence type="ECO:0000256" key="2">
    <source>
        <dbReference type="SAM" id="SignalP"/>
    </source>
</evidence>
<evidence type="ECO:0000256" key="1">
    <source>
        <dbReference type="SAM" id="MobiDB-lite"/>
    </source>
</evidence>
<dbReference type="InParanoid" id="A0A0J6WSS6"/>
<evidence type="ECO:0000313" key="3">
    <source>
        <dbReference type="EMBL" id="KMO85539.1"/>
    </source>
</evidence>
<protein>
    <recommendedName>
        <fullName evidence="5">DUF4136 domain-containing protein</fullName>
    </recommendedName>
</protein>
<dbReference type="Proteomes" id="UP000036503">
    <property type="component" value="Unassembled WGS sequence"/>
</dbReference>